<organism evidence="1 2">
    <name type="scientific">Tanacetum coccineum</name>
    <dbReference type="NCBI Taxonomy" id="301880"/>
    <lineage>
        <taxon>Eukaryota</taxon>
        <taxon>Viridiplantae</taxon>
        <taxon>Streptophyta</taxon>
        <taxon>Embryophyta</taxon>
        <taxon>Tracheophyta</taxon>
        <taxon>Spermatophyta</taxon>
        <taxon>Magnoliopsida</taxon>
        <taxon>eudicotyledons</taxon>
        <taxon>Gunneridae</taxon>
        <taxon>Pentapetalae</taxon>
        <taxon>asterids</taxon>
        <taxon>campanulids</taxon>
        <taxon>Asterales</taxon>
        <taxon>Asteraceae</taxon>
        <taxon>Asteroideae</taxon>
        <taxon>Anthemideae</taxon>
        <taxon>Anthemidinae</taxon>
        <taxon>Tanacetum</taxon>
    </lineage>
</organism>
<reference evidence="1" key="2">
    <citation type="submission" date="2022-01" db="EMBL/GenBank/DDBJ databases">
        <authorList>
            <person name="Yamashiro T."/>
            <person name="Shiraishi A."/>
            <person name="Satake H."/>
            <person name="Nakayama K."/>
        </authorList>
    </citation>
    <scope>NUCLEOTIDE SEQUENCE</scope>
</reference>
<name>A0ABQ5IZC0_9ASTR</name>
<reference evidence="1" key="1">
    <citation type="journal article" date="2022" name="Int. J. Mol. Sci.">
        <title>Draft Genome of Tanacetum Coccineum: Genomic Comparison of Closely Related Tanacetum-Family Plants.</title>
        <authorList>
            <person name="Yamashiro T."/>
            <person name="Shiraishi A."/>
            <person name="Nakayama K."/>
            <person name="Satake H."/>
        </authorList>
    </citation>
    <scope>NUCLEOTIDE SEQUENCE</scope>
</reference>
<proteinExistence type="predicted"/>
<dbReference type="Proteomes" id="UP001151760">
    <property type="component" value="Unassembled WGS sequence"/>
</dbReference>
<evidence type="ECO:0000313" key="2">
    <source>
        <dbReference type="Proteomes" id="UP001151760"/>
    </source>
</evidence>
<sequence>MIHMEYYISEPAAKWDVGLCTESSENQVALLRRMRFKIATKVLLHELNVHSQKMFYLAYKFHTETDEQTRISIIVNVIKNRAKHESHAVKNQEVNAVKSK</sequence>
<evidence type="ECO:0000313" key="1">
    <source>
        <dbReference type="EMBL" id="GJU04548.1"/>
    </source>
</evidence>
<accession>A0ABQ5IZC0</accession>
<comment type="caution">
    <text evidence="1">The sequence shown here is derived from an EMBL/GenBank/DDBJ whole genome shotgun (WGS) entry which is preliminary data.</text>
</comment>
<dbReference type="EMBL" id="BQNB010021260">
    <property type="protein sequence ID" value="GJU04548.1"/>
    <property type="molecule type" value="Genomic_DNA"/>
</dbReference>
<keyword evidence="2" id="KW-1185">Reference proteome</keyword>
<protein>
    <submittedName>
        <fullName evidence="1">Uncharacterized protein</fullName>
    </submittedName>
</protein>
<gene>
    <name evidence="1" type="ORF">Tco_1120978</name>
</gene>